<feature type="non-terminal residue" evidence="2">
    <location>
        <position position="1"/>
    </location>
</feature>
<keyword evidence="3" id="KW-1185">Reference proteome</keyword>
<protein>
    <submittedName>
        <fullName evidence="2">CPBP family intramembrane metalloprotease</fullName>
    </submittedName>
</protein>
<evidence type="ECO:0000313" key="3">
    <source>
        <dbReference type="Proteomes" id="UP000265355"/>
    </source>
</evidence>
<dbReference type="InterPro" id="IPR003675">
    <property type="entry name" value="Rce1/LyrA-like_dom"/>
</dbReference>
<dbReference type="RefSeq" id="WP_147361848.1">
    <property type="nucleotide sequence ID" value="NZ_QWEE01000629.1"/>
</dbReference>
<organism evidence="2 3">
    <name type="scientific">Clavibacter californiensis</name>
    <dbReference type="NCBI Taxonomy" id="1401995"/>
    <lineage>
        <taxon>Bacteria</taxon>
        <taxon>Bacillati</taxon>
        <taxon>Actinomycetota</taxon>
        <taxon>Actinomycetes</taxon>
        <taxon>Micrococcales</taxon>
        <taxon>Microbacteriaceae</taxon>
        <taxon>Clavibacter</taxon>
    </lineage>
</organism>
<feature type="domain" description="CAAX prenyl protease 2/Lysostaphin resistance protein A-like" evidence="1">
    <location>
        <begin position="23"/>
        <end position="92"/>
    </location>
</feature>
<reference evidence="2 3" key="1">
    <citation type="submission" date="2018-08" db="EMBL/GenBank/DDBJ databases">
        <title>Genome Sequence of Clavibacter michiganensis Subspecies type strains, and the Atypical Peach-Colored Strains Isolated from Tomato.</title>
        <authorList>
            <person name="Osdaghi E."/>
            <person name="Portier P."/>
            <person name="Briand M."/>
            <person name="Jacques M.-A."/>
        </authorList>
    </citation>
    <scope>NUCLEOTIDE SEQUENCE [LARGE SCALE GENOMIC DNA]</scope>
    <source>
        <strain evidence="2 3">CFBP 8216</strain>
    </source>
</reference>
<sequence>GAGARAVGRPGAADRPSRGLNGGVLVRRLGFARGNLVQALVFLIPHLPLLLVDAAIWPIPPVQSLAALMLGWLRDRSRNVVPGALTHAAANLGAGLLAG</sequence>
<name>A0ABX9N0U4_9MICO</name>
<evidence type="ECO:0000313" key="2">
    <source>
        <dbReference type="EMBL" id="RII86483.1"/>
    </source>
</evidence>
<gene>
    <name evidence="2" type="ORF">DZF98_16610</name>
</gene>
<dbReference type="Pfam" id="PF02517">
    <property type="entry name" value="Rce1-like"/>
    <property type="match status" value="1"/>
</dbReference>
<accession>A0ABX9N0U4</accession>
<keyword evidence="2" id="KW-0378">Hydrolase</keyword>
<keyword evidence="2" id="KW-0645">Protease</keyword>
<comment type="caution">
    <text evidence="2">The sequence shown here is derived from an EMBL/GenBank/DDBJ whole genome shotgun (WGS) entry which is preliminary data.</text>
</comment>
<keyword evidence="2" id="KW-0482">Metalloprotease</keyword>
<evidence type="ECO:0000259" key="1">
    <source>
        <dbReference type="Pfam" id="PF02517"/>
    </source>
</evidence>
<dbReference type="GO" id="GO:0008237">
    <property type="term" value="F:metallopeptidase activity"/>
    <property type="evidence" value="ECO:0007669"/>
    <property type="project" value="UniProtKB-KW"/>
</dbReference>
<proteinExistence type="predicted"/>
<dbReference type="Proteomes" id="UP000265355">
    <property type="component" value="Unassembled WGS sequence"/>
</dbReference>
<dbReference type="EMBL" id="QWEE01000629">
    <property type="protein sequence ID" value="RII86483.1"/>
    <property type="molecule type" value="Genomic_DNA"/>
</dbReference>